<dbReference type="EMBL" id="BAAANL010000003">
    <property type="protein sequence ID" value="GAA1860678.1"/>
    <property type="molecule type" value="Genomic_DNA"/>
</dbReference>
<evidence type="ECO:0000259" key="6">
    <source>
        <dbReference type="PROSITE" id="PS51272"/>
    </source>
</evidence>
<dbReference type="SUPFAM" id="SSF51445">
    <property type="entry name" value="(Trans)glycosidases"/>
    <property type="match status" value="1"/>
</dbReference>
<name>A0ABN2NB07_9MICO</name>
<dbReference type="InterPro" id="IPR001119">
    <property type="entry name" value="SLH_dom"/>
</dbReference>
<dbReference type="Gene3D" id="2.60.120.260">
    <property type="entry name" value="Galactose-binding domain-like"/>
    <property type="match status" value="1"/>
</dbReference>
<dbReference type="InterPro" id="IPR017853">
    <property type="entry name" value="GH"/>
</dbReference>
<dbReference type="Gene3D" id="3.20.20.80">
    <property type="entry name" value="Glycosidases"/>
    <property type="match status" value="1"/>
</dbReference>
<evidence type="ECO:0000256" key="3">
    <source>
        <dbReference type="ARBA" id="ARBA00023295"/>
    </source>
</evidence>
<dbReference type="Pfam" id="PF02156">
    <property type="entry name" value="Glyco_hydro_26"/>
    <property type="match status" value="1"/>
</dbReference>
<dbReference type="PANTHER" id="PTHR40079">
    <property type="entry name" value="MANNAN ENDO-1,4-BETA-MANNOSIDASE E-RELATED"/>
    <property type="match status" value="1"/>
</dbReference>
<dbReference type="PROSITE" id="PS51764">
    <property type="entry name" value="GH26"/>
    <property type="match status" value="1"/>
</dbReference>
<protein>
    <recommendedName>
        <fullName evidence="10">Mannan endo-1,4-beta-mannosidase</fullName>
    </recommendedName>
</protein>
<dbReference type="InterPro" id="IPR013783">
    <property type="entry name" value="Ig-like_fold"/>
</dbReference>
<dbReference type="InterPro" id="IPR008979">
    <property type="entry name" value="Galactose-bd-like_sf"/>
</dbReference>
<evidence type="ECO:0000256" key="1">
    <source>
        <dbReference type="ARBA" id="ARBA00007754"/>
    </source>
</evidence>
<dbReference type="Proteomes" id="UP001501094">
    <property type="component" value="Unassembled WGS sequence"/>
</dbReference>
<sequence>MNRTTRRTSAVARAVAAAVTVATLAAPQALAAPGDGAADADPAATAATAVDLVDARATPETRSLFAYLRDIRGEGMLFGHQHTTNYGETFTEAEADGVRSDVLAATGDHPAVFGFDTLIIEGRERPGSTSNTREENALILAGKIREAHDLGGISTLSVHMENFVTGGDFYDTGGDTLRAILPGGSHHQDLVDYLDTIAVAADGAVTADGTPIPVVFRPFHENGGSWFWWGAAFGTPGEYQELYRFTVEYLRDVKGVHNFLYAFSPGGGFGGDAETYLRTYPGDDFIDLLGVDTYDSTGASEAGLTGITQDLAMIADLADERGKVSAFTEFGLSGGVRPDGENANPRWYTALLDAIHADPAASRNAYMLTWANFGGSTTPYTPTEGEMLADFRAYHDDPYSWFADDVAGAFTAETDPAPETATVHLASPAPGSRVATGPVTFRASIRDAAADGAHVTVGDTRVTLTPPSGAGSLWWTGAWDVPAELLDNSTRTVTLTVTSGGAVVHTREVPVVFGPAPSYGPGVVDDFEGYGDDDALAAQYVRYGANELDLVTAADGPVGEGEQAVRMSYDFATQGYTGFGRQVGADWSGNWAFQAWVDPDASSNKLVLQMVAGGVSYEAYPSLAGDEPYLATIPFADWRPAPWDTAHADRRVSQEDLADVTQFNVYVNKNETGAASGAVVLDDVRAVEGTPPPPRYSDVPRDHEFYDEIEWFSSVYDGWGTDGRFKPREIVYGEEFARVLRAYDADADVPGIEHWHPRWAVARTLWELYGSPEPEGGPATYSDVPREARTAVAWAVEAGVIEPYSDQVFGAWFPLKRQEVAVYLYNYDQLPPPLVPETLFDFADGAQGWYPLNGNGTTTPSGGALTAEFGAGGDWLGVTGAWDLTGRTALTFDAVATTGFDAKVALQLGRDWTWCETGYTGWTSQPGTVTVDLTTMSADCRALLGDVKAINVYLNEGTHTVDDVGVS</sequence>
<keyword evidence="9" id="KW-1185">Reference proteome</keyword>
<keyword evidence="2 4" id="KW-0378">Hydrolase</keyword>
<feature type="active site" description="Proton donor" evidence="4">
    <location>
        <position position="221"/>
    </location>
</feature>
<reference evidence="8 9" key="1">
    <citation type="journal article" date="2019" name="Int. J. Syst. Evol. Microbiol.">
        <title>The Global Catalogue of Microorganisms (GCM) 10K type strain sequencing project: providing services to taxonomists for standard genome sequencing and annotation.</title>
        <authorList>
            <consortium name="The Broad Institute Genomics Platform"/>
            <consortium name="The Broad Institute Genome Sequencing Center for Infectious Disease"/>
            <person name="Wu L."/>
            <person name="Ma J."/>
        </authorList>
    </citation>
    <scope>NUCLEOTIDE SEQUENCE [LARGE SCALE GENOMIC DNA]</scope>
    <source>
        <strain evidence="8 9">JCM 14326</strain>
    </source>
</reference>
<feature type="signal peptide" evidence="5">
    <location>
        <begin position="1"/>
        <end position="31"/>
    </location>
</feature>
<evidence type="ECO:0000313" key="9">
    <source>
        <dbReference type="Proteomes" id="UP001501094"/>
    </source>
</evidence>
<dbReference type="InterPro" id="IPR000805">
    <property type="entry name" value="Glyco_hydro_26"/>
</dbReference>
<comment type="caution">
    <text evidence="8">The sequence shown here is derived from an EMBL/GenBank/DDBJ whole genome shotgun (WGS) entry which is preliminary data.</text>
</comment>
<dbReference type="InterPro" id="IPR014756">
    <property type="entry name" value="Ig_E-set"/>
</dbReference>
<feature type="chain" id="PRO_5046097611" description="Mannan endo-1,4-beta-mannosidase" evidence="5">
    <location>
        <begin position="32"/>
        <end position="967"/>
    </location>
</feature>
<dbReference type="RefSeq" id="WP_344101742.1">
    <property type="nucleotide sequence ID" value="NZ_BAAANL010000003.1"/>
</dbReference>
<feature type="domain" description="GH26" evidence="7">
    <location>
        <begin position="59"/>
        <end position="404"/>
    </location>
</feature>
<dbReference type="InterPro" id="IPR005087">
    <property type="entry name" value="CBM11"/>
</dbReference>
<dbReference type="PANTHER" id="PTHR40079:SF4">
    <property type="entry name" value="GH26 DOMAIN-CONTAINING PROTEIN-RELATED"/>
    <property type="match status" value="1"/>
</dbReference>
<dbReference type="SUPFAM" id="SSF49785">
    <property type="entry name" value="Galactose-binding domain-like"/>
    <property type="match status" value="1"/>
</dbReference>
<dbReference type="Pfam" id="PF00395">
    <property type="entry name" value="SLH"/>
    <property type="match status" value="1"/>
</dbReference>
<evidence type="ECO:0008006" key="10">
    <source>
        <dbReference type="Google" id="ProtNLM"/>
    </source>
</evidence>
<dbReference type="InterPro" id="IPR022790">
    <property type="entry name" value="GH26_dom"/>
</dbReference>
<organism evidence="8 9">
    <name type="scientific">Myceligenerans crystallogenes</name>
    <dbReference type="NCBI Taxonomy" id="316335"/>
    <lineage>
        <taxon>Bacteria</taxon>
        <taxon>Bacillati</taxon>
        <taxon>Actinomycetota</taxon>
        <taxon>Actinomycetes</taxon>
        <taxon>Micrococcales</taxon>
        <taxon>Promicromonosporaceae</taxon>
        <taxon>Myceligenerans</taxon>
    </lineage>
</organism>
<keyword evidence="5" id="KW-0732">Signal</keyword>
<evidence type="ECO:0000313" key="8">
    <source>
        <dbReference type="EMBL" id="GAA1860678.1"/>
    </source>
</evidence>
<keyword evidence="3 4" id="KW-0326">Glycosidase</keyword>
<accession>A0ABN2NB07</accession>
<feature type="domain" description="SLH" evidence="6">
    <location>
        <begin position="775"/>
        <end position="838"/>
    </location>
</feature>
<dbReference type="Pfam" id="PF03425">
    <property type="entry name" value="CBM_11"/>
    <property type="match status" value="1"/>
</dbReference>
<proteinExistence type="inferred from homology"/>
<dbReference type="PROSITE" id="PS51272">
    <property type="entry name" value="SLH"/>
    <property type="match status" value="1"/>
</dbReference>
<dbReference type="PRINTS" id="PR00739">
    <property type="entry name" value="GLHYDRLASE26"/>
</dbReference>
<feature type="active site" description="Nucleophile" evidence="4">
    <location>
        <position position="329"/>
    </location>
</feature>
<dbReference type="Gene3D" id="2.60.40.10">
    <property type="entry name" value="Immunoglobulins"/>
    <property type="match status" value="1"/>
</dbReference>
<gene>
    <name evidence="8" type="ORF">GCM10009751_17870</name>
</gene>
<evidence type="ECO:0000256" key="2">
    <source>
        <dbReference type="ARBA" id="ARBA00022801"/>
    </source>
</evidence>
<evidence type="ECO:0000256" key="5">
    <source>
        <dbReference type="SAM" id="SignalP"/>
    </source>
</evidence>
<comment type="similarity">
    <text evidence="1 4">Belongs to the glycosyl hydrolase 26 family.</text>
</comment>
<evidence type="ECO:0000256" key="4">
    <source>
        <dbReference type="PROSITE-ProRule" id="PRU01100"/>
    </source>
</evidence>
<dbReference type="SUPFAM" id="SSF81296">
    <property type="entry name" value="E set domains"/>
    <property type="match status" value="1"/>
</dbReference>
<evidence type="ECO:0000259" key="7">
    <source>
        <dbReference type="PROSITE" id="PS51764"/>
    </source>
</evidence>